<dbReference type="Gene3D" id="3.30.565.10">
    <property type="entry name" value="Histidine kinase-like ATPase, C-terminal domain"/>
    <property type="match status" value="1"/>
</dbReference>
<evidence type="ECO:0000256" key="6">
    <source>
        <dbReference type="ARBA" id="ARBA00023128"/>
    </source>
</evidence>
<dbReference type="GO" id="GO:0004740">
    <property type="term" value="F:pyruvate dehydrogenase (acetyl-transferring) kinase activity"/>
    <property type="evidence" value="ECO:0007669"/>
    <property type="project" value="TreeGrafter"/>
</dbReference>
<sequence>MRILRFLRSSLSIGKDVDYYSKFSPSPLSMKQFLDFGSENACEKTSFVFLRQELPVRLANIMKEINLLPDNLLQTQSVRLVQSWYMQSFQEILEFKDKNADDEKVTYDFTDAVIKIRNRHNDVIPTMAQGLAEYKETYGTDPVVSQNVQYFLDRFYMSRISIRMLLNQHTLLFGGKVNPAHPKQIGSIDPHCCVSEVIKDAYENNAMRATMELHGDATEYPPIQTQVALGTEDLTVKVSDRGGGVPLRKIDRLFTYTYSTAPRPSIDGSRAAPLAGYGHGLPISRLYALYFQGDLKLYSLEGYGTDAVIYIRALSTESIERLPVYNKSAWKHYKTIHEADDWCVPSKEPKDMTTFRSF</sequence>
<dbReference type="GO" id="GO:0005759">
    <property type="term" value="C:mitochondrial matrix"/>
    <property type="evidence" value="ECO:0007669"/>
    <property type="project" value="UniProtKB-SubCell"/>
</dbReference>
<evidence type="ECO:0000259" key="8">
    <source>
        <dbReference type="Pfam" id="PF02518"/>
    </source>
</evidence>
<keyword evidence="5 7" id="KW-0067">ATP-binding</keyword>
<protein>
    <recommendedName>
        <fullName evidence="7">Protein-serine/threonine kinase</fullName>
        <ecNumber evidence="7">2.7.11.-</ecNumber>
    </recommendedName>
</protein>
<feature type="domain" description="Branched-chain alpha-ketoacid dehydrogenase kinase/Pyruvate dehydrogenase kinase N-terminal" evidence="9">
    <location>
        <begin position="27"/>
        <end position="189"/>
    </location>
</feature>
<dbReference type="Ensembl" id="ENSATET00000049789.2">
    <property type="protein sequence ID" value="ENSATEP00000037326.1"/>
    <property type="gene ID" value="ENSATEG00000016030.3"/>
</dbReference>
<keyword evidence="6 7" id="KW-0496">Mitochondrion</keyword>
<dbReference type="Gene3D" id="1.20.140.20">
    <property type="entry name" value="Alpha-ketoacid/pyruvate dehydrogenase kinase, N-terminal domain"/>
    <property type="match status" value="1"/>
</dbReference>
<evidence type="ECO:0000256" key="4">
    <source>
        <dbReference type="ARBA" id="ARBA00022777"/>
    </source>
</evidence>
<dbReference type="InterPro" id="IPR036890">
    <property type="entry name" value="HATPase_C_sf"/>
</dbReference>
<evidence type="ECO:0000256" key="7">
    <source>
        <dbReference type="RuleBase" id="RU366032"/>
    </source>
</evidence>
<evidence type="ECO:0000256" key="5">
    <source>
        <dbReference type="ARBA" id="ARBA00022840"/>
    </source>
</evidence>
<dbReference type="Pfam" id="PF10436">
    <property type="entry name" value="BCDHK_Adom3"/>
    <property type="match status" value="1"/>
</dbReference>
<evidence type="ECO:0000313" key="10">
    <source>
        <dbReference type="Ensembl" id="ENSATEP00000037326.1"/>
    </source>
</evidence>
<dbReference type="InterPro" id="IPR018955">
    <property type="entry name" value="BCDHK/PDK_N"/>
</dbReference>
<dbReference type="GO" id="GO:0005524">
    <property type="term" value="F:ATP binding"/>
    <property type="evidence" value="ECO:0007669"/>
    <property type="project" value="UniProtKB-UniRule"/>
</dbReference>
<evidence type="ECO:0000313" key="11">
    <source>
        <dbReference type="Proteomes" id="UP000265040"/>
    </source>
</evidence>
<evidence type="ECO:0000256" key="1">
    <source>
        <dbReference type="ARBA" id="ARBA00006155"/>
    </source>
</evidence>
<comment type="similarity">
    <text evidence="1 7">Belongs to the PDK/BCKDK protein kinase family.</text>
</comment>
<feature type="domain" description="Histidine kinase/HSP90-like ATPase" evidence="8">
    <location>
        <begin position="212"/>
        <end position="312"/>
    </location>
</feature>
<keyword evidence="3 7" id="KW-0547">Nucleotide-binding</keyword>
<dbReference type="PANTHER" id="PTHR11947:SF14">
    <property type="entry name" value="[PYRUVATE DEHYDROGENASE (ACETYL-TRANSFERRING)] KINASE ISOZYME 1, MITOCHONDRIAL"/>
    <property type="match status" value="1"/>
</dbReference>
<keyword evidence="4 7" id="KW-0418">Kinase</keyword>
<dbReference type="GeneTree" id="ENSGT01030000234646"/>
<comment type="subcellular location">
    <subcellularLocation>
        <location evidence="7">Mitochondrion matrix</location>
    </subcellularLocation>
</comment>
<dbReference type="FunFam" id="1.20.140.20:FF:000001">
    <property type="entry name" value="[Pyruvate dehydrogenase (acetyl-transferring)] kinase isozyme 2, mitochondrial"/>
    <property type="match status" value="1"/>
</dbReference>
<dbReference type="EC" id="2.7.11.-" evidence="7"/>
<accession>A0A7N5ZS10</accession>
<evidence type="ECO:0000256" key="2">
    <source>
        <dbReference type="ARBA" id="ARBA00022679"/>
    </source>
</evidence>
<proteinExistence type="inferred from homology"/>
<dbReference type="Pfam" id="PF02518">
    <property type="entry name" value="HATPase_c"/>
    <property type="match status" value="1"/>
</dbReference>
<dbReference type="SUPFAM" id="SSF69012">
    <property type="entry name" value="alpha-ketoacid dehydrogenase kinase, N-terminal domain"/>
    <property type="match status" value="1"/>
</dbReference>
<reference evidence="10" key="2">
    <citation type="submission" date="2025-08" db="UniProtKB">
        <authorList>
            <consortium name="Ensembl"/>
        </authorList>
    </citation>
    <scope>IDENTIFICATION</scope>
</reference>
<dbReference type="InterPro" id="IPR003594">
    <property type="entry name" value="HATPase_dom"/>
</dbReference>
<gene>
    <name evidence="10" type="primary">PDK1</name>
</gene>
<dbReference type="GO" id="GO:0010906">
    <property type="term" value="P:regulation of glucose metabolic process"/>
    <property type="evidence" value="ECO:0007669"/>
    <property type="project" value="TreeGrafter"/>
</dbReference>
<dbReference type="PANTHER" id="PTHR11947">
    <property type="entry name" value="PYRUVATE DEHYDROGENASE KINASE"/>
    <property type="match status" value="1"/>
</dbReference>
<dbReference type="InterPro" id="IPR036784">
    <property type="entry name" value="AK/P_DHK_N_sf"/>
</dbReference>
<dbReference type="SUPFAM" id="SSF55874">
    <property type="entry name" value="ATPase domain of HSP90 chaperone/DNA topoisomerase II/histidine kinase"/>
    <property type="match status" value="1"/>
</dbReference>
<reference evidence="10" key="1">
    <citation type="submission" date="2021-04" db="EMBL/GenBank/DDBJ databases">
        <authorList>
            <consortium name="Wellcome Sanger Institute Data Sharing"/>
        </authorList>
    </citation>
    <scope>NUCLEOTIDE SEQUENCE [LARGE SCALE GENOMIC DNA]</scope>
</reference>
<dbReference type="AlphaFoldDB" id="A0A7N5ZS10"/>
<keyword evidence="2 7" id="KW-0808">Transferase</keyword>
<reference evidence="10" key="3">
    <citation type="submission" date="2025-09" db="UniProtKB">
        <authorList>
            <consortium name="Ensembl"/>
        </authorList>
    </citation>
    <scope>IDENTIFICATION</scope>
</reference>
<dbReference type="Proteomes" id="UP000265040">
    <property type="component" value="Chromosome 21"/>
</dbReference>
<evidence type="ECO:0000256" key="3">
    <source>
        <dbReference type="ARBA" id="ARBA00022741"/>
    </source>
</evidence>
<organism evidence="10 11">
    <name type="scientific">Anabas testudineus</name>
    <name type="common">Climbing perch</name>
    <name type="synonym">Anthias testudineus</name>
    <dbReference type="NCBI Taxonomy" id="64144"/>
    <lineage>
        <taxon>Eukaryota</taxon>
        <taxon>Metazoa</taxon>
        <taxon>Chordata</taxon>
        <taxon>Craniata</taxon>
        <taxon>Vertebrata</taxon>
        <taxon>Euteleostomi</taxon>
        <taxon>Actinopterygii</taxon>
        <taxon>Neopterygii</taxon>
        <taxon>Teleostei</taxon>
        <taxon>Neoteleostei</taxon>
        <taxon>Acanthomorphata</taxon>
        <taxon>Anabantaria</taxon>
        <taxon>Anabantiformes</taxon>
        <taxon>Anabantoidei</taxon>
        <taxon>Anabantidae</taxon>
        <taxon>Anabas</taxon>
    </lineage>
</organism>
<evidence type="ECO:0000259" key="9">
    <source>
        <dbReference type="Pfam" id="PF10436"/>
    </source>
</evidence>
<dbReference type="InterPro" id="IPR039028">
    <property type="entry name" value="BCKD/PDK"/>
</dbReference>
<keyword evidence="11" id="KW-1185">Reference proteome</keyword>
<name>A0A7N5ZS10_ANATE</name>